<evidence type="ECO:0000259" key="7">
    <source>
        <dbReference type="Pfam" id="PF00199"/>
    </source>
</evidence>
<proteinExistence type="inferred from homology"/>
<keyword evidence="5" id="KW-0560">Oxidoreductase</keyword>
<organism evidence="8 9">
    <name type="scientific">Leptotrombidium deliense</name>
    <dbReference type="NCBI Taxonomy" id="299467"/>
    <lineage>
        <taxon>Eukaryota</taxon>
        <taxon>Metazoa</taxon>
        <taxon>Ecdysozoa</taxon>
        <taxon>Arthropoda</taxon>
        <taxon>Chelicerata</taxon>
        <taxon>Arachnida</taxon>
        <taxon>Acari</taxon>
        <taxon>Acariformes</taxon>
        <taxon>Trombidiformes</taxon>
        <taxon>Prostigmata</taxon>
        <taxon>Anystina</taxon>
        <taxon>Parasitengona</taxon>
        <taxon>Trombiculoidea</taxon>
        <taxon>Trombiculidae</taxon>
        <taxon>Leptotrombidium</taxon>
    </lineage>
</organism>
<evidence type="ECO:0000313" key="8">
    <source>
        <dbReference type="EMBL" id="RWS23294.1"/>
    </source>
</evidence>
<comment type="caution">
    <text evidence="8">The sequence shown here is derived from an EMBL/GenBank/DDBJ whole genome shotgun (WGS) entry which is preliminary data.</text>
</comment>
<evidence type="ECO:0000313" key="9">
    <source>
        <dbReference type="Proteomes" id="UP000288716"/>
    </source>
</evidence>
<accession>A0A443S732</accession>
<dbReference type="Proteomes" id="UP000288716">
    <property type="component" value="Unassembled WGS sequence"/>
</dbReference>
<keyword evidence="6" id="KW-0408">Iron</keyword>
<sequence length="72" mass="8712">MFWDLIGLRPECLHQTAFLFSDRGIRDGYRHMNSYGSHTCKFINEENEAVYIKFHFKTDQKLRILIRLETLF</sequence>
<evidence type="ECO:0000256" key="5">
    <source>
        <dbReference type="ARBA" id="ARBA00023002"/>
    </source>
</evidence>
<comment type="similarity">
    <text evidence="1">Belongs to the catalase family.</text>
</comment>
<dbReference type="GO" id="GO:0042542">
    <property type="term" value="P:response to hydrogen peroxide"/>
    <property type="evidence" value="ECO:0007669"/>
    <property type="project" value="TreeGrafter"/>
</dbReference>
<name>A0A443S732_9ACAR</name>
<dbReference type="InterPro" id="IPR020835">
    <property type="entry name" value="Catalase_sf"/>
</dbReference>
<evidence type="ECO:0000256" key="1">
    <source>
        <dbReference type="ARBA" id="ARBA00005329"/>
    </source>
</evidence>
<keyword evidence="4" id="KW-0479">Metal-binding</keyword>
<dbReference type="STRING" id="299467.A0A443S732"/>
<dbReference type="AlphaFoldDB" id="A0A443S732"/>
<evidence type="ECO:0000256" key="2">
    <source>
        <dbReference type="ARBA" id="ARBA00022559"/>
    </source>
</evidence>
<keyword evidence="3" id="KW-0349">Heme</keyword>
<evidence type="ECO:0000256" key="3">
    <source>
        <dbReference type="ARBA" id="ARBA00022617"/>
    </source>
</evidence>
<dbReference type="GO" id="GO:0020037">
    <property type="term" value="F:heme binding"/>
    <property type="evidence" value="ECO:0007669"/>
    <property type="project" value="InterPro"/>
</dbReference>
<dbReference type="PANTHER" id="PTHR11465:SF9">
    <property type="entry name" value="CATALASE"/>
    <property type="match status" value="1"/>
</dbReference>
<evidence type="ECO:0000256" key="6">
    <source>
        <dbReference type="ARBA" id="ARBA00023004"/>
    </source>
</evidence>
<dbReference type="Gene3D" id="2.40.180.10">
    <property type="entry name" value="Catalase core domain"/>
    <property type="match status" value="1"/>
</dbReference>
<dbReference type="PROSITE" id="PS51402">
    <property type="entry name" value="CATALASE_3"/>
    <property type="match status" value="1"/>
</dbReference>
<dbReference type="Pfam" id="PF00199">
    <property type="entry name" value="Catalase"/>
    <property type="match status" value="1"/>
</dbReference>
<gene>
    <name evidence="8" type="ORF">B4U80_09395</name>
</gene>
<evidence type="ECO:0000256" key="4">
    <source>
        <dbReference type="ARBA" id="ARBA00022723"/>
    </source>
</evidence>
<keyword evidence="9" id="KW-1185">Reference proteome</keyword>
<dbReference type="GO" id="GO:0005739">
    <property type="term" value="C:mitochondrion"/>
    <property type="evidence" value="ECO:0007669"/>
    <property type="project" value="TreeGrafter"/>
</dbReference>
<dbReference type="GO" id="GO:0004096">
    <property type="term" value="F:catalase activity"/>
    <property type="evidence" value="ECO:0007669"/>
    <property type="project" value="InterPro"/>
</dbReference>
<dbReference type="OrthoDB" id="6880011at2759"/>
<dbReference type="SUPFAM" id="SSF56634">
    <property type="entry name" value="Heme-dependent catalase-like"/>
    <property type="match status" value="1"/>
</dbReference>
<dbReference type="GO" id="GO:0042744">
    <property type="term" value="P:hydrogen peroxide catabolic process"/>
    <property type="evidence" value="ECO:0007669"/>
    <property type="project" value="TreeGrafter"/>
</dbReference>
<dbReference type="VEuPathDB" id="VectorBase:LDEU008747"/>
<dbReference type="InterPro" id="IPR011614">
    <property type="entry name" value="Catalase_core"/>
</dbReference>
<reference evidence="8 9" key="1">
    <citation type="journal article" date="2018" name="Gigascience">
        <title>Genomes of trombidid mites reveal novel predicted allergens and laterally-transferred genes associated with secondary metabolism.</title>
        <authorList>
            <person name="Dong X."/>
            <person name="Chaisiri K."/>
            <person name="Xia D."/>
            <person name="Armstrong S.D."/>
            <person name="Fang Y."/>
            <person name="Donnelly M.J."/>
            <person name="Kadowaki T."/>
            <person name="McGarry J.W."/>
            <person name="Darby A.C."/>
            <person name="Makepeace B.L."/>
        </authorList>
    </citation>
    <scope>NUCLEOTIDE SEQUENCE [LARGE SCALE GENOMIC DNA]</scope>
    <source>
        <strain evidence="8">UoL-UT</strain>
    </source>
</reference>
<dbReference type="GO" id="GO:0005777">
    <property type="term" value="C:peroxisome"/>
    <property type="evidence" value="ECO:0007669"/>
    <property type="project" value="TreeGrafter"/>
</dbReference>
<dbReference type="EMBL" id="NCKV01006736">
    <property type="protein sequence ID" value="RWS23294.1"/>
    <property type="molecule type" value="Genomic_DNA"/>
</dbReference>
<dbReference type="GO" id="GO:0046872">
    <property type="term" value="F:metal ion binding"/>
    <property type="evidence" value="ECO:0007669"/>
    <property type="project" value="UniProtKB-KW"/>
</dbReference>
<dbReference type="PANTHER" id="PTHR11465">
    <property type="entry name" value="CATALASE"/>
    <property type="match status" value="1"/>
</dbReference>
<dbReference type="InterPro" id="IPR018028">
    <property type="entry name" value="Catalase"/>
</dbReference>
<keyword evidence="2" id="KW-0575">Peroxidase</keyword>
<protein>
    <submittedName>
        <fullName evidence="8">Catalase-like protein</fullName>
    </submittedName>
</protein>
<feature type="domain" description="Catalase core" evidence="7">
    <location>
        <begin position="1"/>
        <end position="66"/>
    </location>
</feature>